<dbReference type="Ensembl" id="ENSEBUT00000010603.1">
    <property type="protein sequence ID" value="ENSEBUP00000010066.1"/>
    <property type="gene ID" value="ENSEBUG00000006465.1"/>
</dbReference>
<dbReference type="PANTHER" id="PTHR14614:SF142">
    <property type="entry name" value="FAM86 N-TERMINAL DOMAIN-CONTAINING PROTEIN"/>
    <property type="match status" value="1"/>
</dbReference>
<evidence type="ECO:0000256" key="2">
    <source>
        <dbReference type="ARBA" id="ARBA00022691"/>
    </source>
</evidence>
<reference evidence="3" key="2">
    <citation type="submission" date="2025-09" db="UniProtKB">
        <authorList>
            <consortium name="Ensembl"/>
        </authorList>
    </citation>
    <scope>IDENTIFICATION</scope>
</reference>
<keyword evidence="1" id="KW-0489">Methyltransferase</keyword>
<dbReference type="AlphaFoldDB" id="A0A8C4Q4X7"/>
<dbReference type="InterPro" id="IPR019410">
    <property type="entry name" value="Methyltransf_16"/>
</dbReference>
<name>A0A8C4Q4X7_EPTBU</name>
<proteinExistence type="predicted"/>
<protein>
    <submittedName>
        <fullName evidence="3">Uncharacterized protein</fullName>
    </submittedName>
</protein>
<dbReference type="GeneTree" id="ENSGT00940000173708"/>
<keyword evidence="2" id="KW-0949">S-adenosyl-L-methionine</keyword>
<organism evidence="3 4">
    <name type="scientific">Eptatretus burgeri</name>
    <name type="common">Inshore hagfish</name>
    <dbReference type="NCBI Taxonomy" id="7764"/>
    <lineage>
        <taxon>Eukaryota</taxon>
        <taxon>Metazoa</taxon>
        <taxon>Chordata</taxon>
        <taxon>Craniata</taxon>
        <taxon>Vertebrata</taxon>
        <taxon>Cyclostomata</taxon>
        <taxon>Myxini</taxon>
        <taxon>Myxiniformes</taxon>
        <taxon>Myxinidae</taxon>
        <taxon>Eptatretinae</taxon>
        <taxon>Eptatretus</taxon>
    </lineage>
</organism>
<dbReference type="PANTHER" id="PTHR14614">
    <property type="entry name" value="HEPATOCELLULAR CARCINOMA-ASSOCIATED ANTIGEN"/>
    <property type="match status" value="1"/>
</dbReference>
<accession>A0A8C4Q4X7</accession>
<dbReference type="InterPro" id="IPR029063">
    <property type="entry name" value="SAM-dependent_MTases_sf"/>
</dbReference>
<sequence length="191" mass="21383">MQGIDLAHFLHWHQEELALPGRTVLELGAGTGLVSITACLMGAKVIATDRSSVLGSLNTNVLQNTGSAQVSYPIEVRPFEWGVHNAEFHNVHADVVLASDVVYRPKHAHLLLKTLPELIHGETRLFLCIKPRWTFVREFLLDLGRELDLRLRVREGENDVQVYEGMEKGHASWLSDNLIKDEDGANDDNTN</sequence>
<evidence type="ECO:0000313" key="3">
    <source>
        <dbReference type="Ensembl" id="ENSEBUP00000010066.1"/>
    </source>
</evidence>
<dbReference type="Proteomes" id="UP000694388">
    <property type="component" value="Unplaced"/>
</dbReference>
<evidence type="ECO:0000256" key="1">
    <source>
        <dbReference type="ARBA" id="ARBA00022603"/>
    </source>
</evidence>
<keyword evidence="4" id="KW-1185">Reference proteome</keyword>
<dbReference type="SUPFAM" id="SSF53335">
    <property type="entry name" value="S-adenosyl-L-methionine-dependent methyltransferases"/>
    <property type="match status" value="1"/>
</dbReference>
<dbReference type="GO" id="GO:0008168">
    <property type="term" value="F:methyltransferase activity"/>
    <property type="evidence" value="ECO:0007669"/>
    <property type="project" value="UniProtKB-KW"/>
</dbReference>
<dbReference type="GO" id="GO:0032259">
    <property type="term" value="P:methylation"/>
    <property type="evidence" value="ECO:0007669"/>
    <property type="project" value="UniProtKB-KW"/>
</dbReference>
<dbReference type="Gene3D" id="3.40.50.150">
    <property type="entry name" value="Vaccinia Virus protein VP39"/>
    <property type="match status" value="1"/>
</dbReference>
<reference evidence="3" key="1">
    <citation type="submission" date="2025-08" db="UniProtKB">
        <authorList>
            <consortium name="Ensembl"/>
        </authorList>
    </citation>
    <scope>IDENTIFICATION</scope>
</reference>
<keyword evidence="1" id="KW-0808">Transferase</keyword>
<evidence type="ECO:0000313" key="4">
    <source>
        <dbReference type="Proteomes" id="UP000694388"/>
    </source>
</evidence>
<dbReference type="Pfam" id="PF10294">
    <property type="entry name" value="Methyltransf_16"/>
    <property type="match status" value="1"/>
</dbReference>